<dbReference type="GO" id="GO:0000731">
    <property type="term" value="P:DNA synthesis involved in DNA repair"/>
    <property type="evidence" value="ECO:0007669"/>
    <property type="project" value="TreeGrafter"/>
</dbReference>
<dbReference type="GO" id="GO:0006302">
    <property type="term" value="P:double-strand break repair"/>
    <property type="evidence" value="ECO:0007669"/>
    <property type="project" value="TreeGrafter"/>
</dbReference>
<dbReference type="Proteomes" id="UP000037482">
    <property type="component" value="Unassembled WGS sequence"/>
</dbReference>
<gene>
    <name evidence="2" type="ORF">AB868_02262</name>
</gene>
<dbReference type="InterPro" id="IPR041685">
    <property type="entry name" value="AAA_GajA/Old/RecF-like"/>
</dbReference>
<protein>
    <submittedName>
        <fullName evidence="2">Recombination protein F</fullName>
    </submittedName>
</protein>
<accession>A0A656VHZ9</accession>
<sequence>MNDNKGLNAVSRNASKGDVQSLYQLYINEYNDNKENKTYTYPILNEISSKANDGEFILKEVVFNNFRGLSNLTLRLDDQITVIIGNNGVGKSSILDGISITLSWLKSNILREDRPGRDIKELDINNNANLSSITSRISFANSAFPFMIANSKQGSKEKITNDLLHVKTLAGIYRHSNEFNQQINLPLLSYYSIHRADEASTGFDGKNKKNKKRVSTNWTKLGAYEETGFNRQDFDGFIEWLKFIYVSSRENSIDNKVSMINRLQSEINGALDVIRHLPEGFEHIVEPLKLEISIKEKRIVDIKSDLGLNNQEYAQRLINGVVDSFLKFLPNLDKINFKFVKDSLVVSFIKNGIELSPSQLSQGEKSLLTLIGDIAKRLVLLNPSLDNPLCGKGIVLIDEIDLHLHPGWQQIIIENLIETFPNIQFVISTHSPQVLSTVPKKCIRILKEECNEFSGMKELVAVSPKFQTKGVMSADVLSIIMGIDPTPSVDEADWLYEYKELIELGKYQTLRGLELKTMLLNHFGEDHPLIMECNNIIALQEIKNKIAERKGKI</sequence>
<evidence type="ECO:0000259" key="1">
    <source>
        <dbReference type="Pfam" id="PF13175"/>
    </source>
</evidence>
<dbReference type="Pfam" id="PF13175">
    <property type="entry name" value="AAA_15"/>
    <property type="match status" value="1"/>
</dbReference>
<dbReference type="SUPFAM" id="SSF52540">
    <property type="entry name" value="P-loop containing nucleoside triphosphate hydrolases"/>
    <property type="match status" value="1"/>
</dbReference>
<proteinExistence type="predicted"/>
<dbReference type="EMBL" id="LFJS01000012">
    <property type="protein sequence ID" value="KMU51519.1"/>
    <property type="molecule type" value="Genomic_DNA"/>
</dbReference>
<dbReference type="CDD" id="cd00267">
    <property type="entry name" value="ABC_ATPase"/>
    <property type="match status" value="1"/>
</dbReference>
<dbReference type="PANTHER" id="PTHR32182:SF23">
    <property type="entry name" value="ATP BINDING PROTEIN"/>
    <property type="match status" value="1"/>
</dbReference>
<dbReference type="InterPro" id="IPR027417">
    <property type="entry name" value="P-loop_NTPase"/>
</dbReference>
<dbReference type="Gene3D" id="3.40.50.300">
    <property type="entry name" value="P-loop containing nucleotide triphosphate hydrolases"/>
    <property type="match status" value="1"/>
</dbReference>
<reference evidence="2 3" key="1">
    <citation type="submission" date="2015-06" db="EMBL/GenBank/DDBJ databases">
        <title>Draft Genome of Serratia marcescens Strain AH0650_Sm1.</title>
        <authorList>
            <person name="Wan Y."/>
            <person name="Gorrie C."/>
            <person name="Holt K."/>
        </authorList>
    </citation>
    <scope>NUCLEOTIDE SEQUENCE [LARGE SCALE GENOMIC DNA]</scope>
    <source>
        <strain evidence="2 3">AH0650_Sm1</strain>
    </source>
</reference>
<evidence type="ECO:0000313" key="3">
    <source>
        <dbReference type="Proteomes" id="UP000037482"/>
    </source>
</evidence>
<dbReference type="AlphaFoldDB" id="A0A656VHZ9"/>
<feature type="domain" description="Endonuclease GajA/Old nuclease/RecF-like AAA" evidence="1">
    <location>
        <begin position="58"/>
        <end position="434"/>
    </location>
</feature>
<name>A0A656VHZ9_SERMA</name>
<organism evidence="2 3">
    <name type="scientific">Serratia marcescens</name>
    <dbReference type="NCBI Taxonomy" id="615"/>
    <lineage>
        <taxon>Bacteria</taxon>
        <taxon>Pseudomonadati</taxon>
        <taxon>Pseudomonadota</taxon>
        <taxon>Gammaproteobacteria</taxon>
        <taxon>Enterobacterales</taxon>
        <taxon>Yersiniaceae</taxon>
        <taxon>Serratia</taxon>
    </lineage>
</organism>
<evidence type="ECO:0000313" key="2">
    <source>
        <dbReference type="EMBL" id="KMU51519.1"/>
    </source>
</evidence>
<comment type="caution">
    <text evidence="2">The sequence shown here is derived from an EMBL/GenBank/DDBJ whole genome shotgun (WGS) entry which is preliminary data.</text>
</comment>
<dbReference type="RefSeq" id="WP_072070348.1">
    <property type="nucleotide sequence ID" value="NZ_JBAJWF010000001.1"/>
</dbReference>
<dbReference type="PANTHER" id="PTHR32182">
    <property type="entry name" value="DNA REPLICATION AND REPAIR PROTEIN RECF"/>
    <property type="match status" value="1"/>
</dbReference>